<evidence type="ECO:0000256" key="4">
    <source>
        <dbReference type="ARBA" id="ARBA00023235"/>
    </source>
</evidence>
<evidence type="ECO:0000256" key="5">
    <source>
        <dbReference type="ARBA" id="ARBA00041564"/>
    </source>
</evidence>
<dbReference type="AlphaFoldDB" id="J9H1B1"/>
<evidence type="ECO:0000256" key="3">
    <source>
        <dbReference type="ARBA" id="ARBA00012824"/>
    </source>
</evidence>
<dbReference type="EMBL" id="AMCI01000951">
    <property type="protein sequence ID" value="EJX07175.1"/>
    <property type="molecule type" value="Genomic_DNA"/>
</dbReference>
<proteinExistence type="inferred from homology"/>
<organism evidence="7">
    <name type="scientific">gut metagenome</name>
    <dbReference type="NCBI Taxonomy" id="749906"/>
    <lineage>
        <taxon>unclassified sequences</taxon>
        <taxon>metagenomes</taxon>
        <taxon>organismal metagenomes</taxon>
    </lineage>
</organism>
<dbReference type="InterPro" id="IPR015890">
    <property type="entry name" value="Chorismate_C"/>
</dbReference>
<protein>
    <recommendedName>
        <fullName evidence="3">isochorismate synthase</fullName>
        <ecNumber evidence="3">5.4.4.2</ecNumber>
    </recommendedName>
    <alternativeName>
        <fullName evidence="5">Isochorismate mutase</fullName>
    </alternativeName>
</protein>
<dbReference type="InterPro" id="IPR004561">
    <property type="entry name" value="IsoChor_synthase"/>
</dbReference>
<evidence type="ECO:0000256" key="2">
    <source>
        <dbReference type="ARBA" id="ARBA00005297"/>
    </source>
</evidence>
<dbReference type="GO" id="GO:0008909">
    <property type="term" value="F:isochorismate synthase activity"/>
    <property type="evidence" value="ECO:0007669"/>
    <property type="project" value="UniProtKB-EC"/>
</dbReference>
<dbReference type="Gene3D" id="3.60.120.10">
    <property type="entry name" value="Anthranilate synthase"/>
    <property type="match status" value="1"/>
</dbReference>
<comment type="similarity">
    <text evidence="2">Belongs to the isochorismate synthase family.</text>
</comment>
<reference evidence="7" key="1">
    <citation type="journal article" date="2012" name="PLoS ONE">
        <title>Gene sets for utilization of primary and secondary nutrition supplies in the distal gut of endangered iberian lynx.</title>
        <authorList>
            <person name="Alcaide M."/>
            <person name="Messina E."/>
            <person name="Richter M."/>
            <person name="Bargiela R."/>
            <person name="Peplies J."/>
            <person name="Huws S.A."/>
            <person name="Newbold C.J."/>
            <person name="Golyshin P.N."/>
            <person name="Simon M.A."/>
            <person name="Lopez G."/>
            <person name="Yakimov M.M."/>
            <person name="Ferrer M."/>
        </authorList>
    </citation>
    <scope>NUCLEOTIDE SEQUENCE</scope>
</reference>
<name>J9H1B1_9ZZZZ</name>
<feature type="domain" description="Chorismate-utilising enzyme C-terminal" evidence="6">
    <location>
        <begin position="111"/>
        <end position="355"/>
    </location>
</feature>
<keyword evidence="4" id="KW-0413">Isomerase</keyword>
<evidence type="ECO:0000256" key="1">
    <source>
        <dbReference type="ARBA" id="ARBA00000799"/>
    </source>
</evidence>
<sequence length="373" mass="42173">MIEEIENLKDIDEFIRQKQSFAVYCLPGEQVAHLVTQGSGEVCLLDNLEELSGRKGFVIAPFRVSERCPVVLLCPGEAERLLQVNRDSAEEWAAVQRSQGKETLQEVCTDVYVACFHTFLEALQEKRFDKLVLSRRQVVGREADFSPLKVFAEACKRYIHSYVYLCYTPHTGMWLGSTPEIILSGQGQQWHTVALAGTQPLQEDRLPVSWDEKNREEQAYVASYIRSRLHSLGLQTTENGPYAAYAGALSHLKTDFWFSLADKGSLGSLLKLLHPTPAVCGLPKEEAYRFIVEKEGYDRSYYAGFVGWMNPEGRTDLYVNLRCMQMGDRELSFYAGGGLLPSSCLHDEWMETEKKLQTMKRLALPAPALSAHE</sequence>
<dbReference type="InterPro" id="IPR005801">
    <property type="entry name" value="ADC_synthase"/>
</dbReference>
<evidence type="ECO:0000259" key="6">
    <source>
        <dbReference type="Pfam" id="PF00425"/>
    </source>
</evidence>
<comment type="caution">
    <text evidence="7">The sequence shown here is derived from an EMBL/GenBank/DDBJ whole genome shotgun (WGS) entry which is preliminary data.</text>
</comment>
<dbReference type="Pfam" id="PF00425">
    <property type="entry name" value="Chorismate_bind"/>
    <property type="match status" value="1"/>
</dbReference>
<dbReference type="PANTHER" id="PTHR42839">
    <property type="entry name" value="ISOCHORISMATE SYNTHASE ENTC"/>
    <property type="match status" value="1"/>
</dbReference>
<evidence type="ECO:0000313" key="7">
    <source>
        <dbReference type="EMBL" id="EJX07175.1"/>
    </source>
</evidence>
<accession>J9H1B1</accession>
<dbReference type="PANTHER" id="PTHR42839:SF2">
    <property type="entry name" value="ISOCHORISMATE SYNTHASE ENTC"/>
    <property type="match status" value="1"/>
</dbReference>
<dbReference type="SUPFAM" id="SSF56322">
    <property type="entry name" value="ADC synthase"/>
    <property type="match status" value="1"/>
</dbReference>
<dbReference type="EC" id="5.4.4.2" evidence="3"/>
<dbReference type="NCBIfam" id="TIGR00543">
    <property type="entry name" value="isochor_syn"/>
    <property type="match status" value="1"/>
</dbReference>
<comment type="catalytic activity">
    <reaction evidence="1">
        <text>chorismate = isochorismate</text>
        <dbReference type="Rhea" id="RHEA:18985"/>
        <dbReference type="ChEBI" id="CHEBI:29748"/>
        <dbReference type="ChEBI" id="CHEBI:29780"/>
        <dbReference type="EC" id="5.4.4.2"/>
    </reaction>
</comment>
<gene>
    <name evidence="7" type="ORF">EVA_04719</name>
</gene>